<dbReference type="EMBL" id="LWRY01000106">
    <property type="protein sequence ID" value="OCX72605.1"/>
    <property type="molecule type" value="Genomic_DNA"/>
</dbReference>
<dbReference type="Gene3D" id="3.40.630.30">
    <property type="match status" value="1"/>
</dbReference>
<dbReference type="PANTHER" id="PTHR43877:SF2">
    <property type="entry name" value="AMINOALKYLPHOSPHONATE N-ACETYLTRANSFERASE-RELATED"/>
    <property type="match status" value="1"/>
</dbReference>
<proteinExistence type="predicted"/>
<evidence type="ECO:0000256" key="2">
    <source>
        <dbReference type="ARBA" id="ARBA00023315"/>
    </source>
</evidence>
<keyword evidence="1" id="KW-0808">Transferase</keyword>
<feature type="domain" description="N-acetyltransferase" evidence="3">
    <location>
        <begin position="8"/>
        <end position="157"/>
    </location>
</feature>
<dbReference type="InterPro" id="IPR000182">
    <property type="entry name" value="GNAT_dom"/>
</dbReference>
<sequence>MYEVFMELKIRSGTDDDAKQAINVIRRSIIELCEIDHQNDATKITEWILNKTEENWRRWVSSPRGAVFVAEREGQLVGVSMMDFEGTILLNYVHPDARYTGVSKALLATMEVDATNRGIGRCTLQSTETALVFYERCGYFPMKKSGSTEFILEKSLCGIPSENGKIGR</sequence>
<dbReference type="AlphaFoldDB" id="A0A1C2J9X7"/>
<dbReference type="GO" id="GO:0016747">
    <property type="term" value="F:acyltransferase activity, transferring groups other than amino-acyl groups"/>
    <property type="evidence" value="ECO:0007669"/>
    <property type="project" value="InterPro"/>
</dbReference>
<evidence type="ECO:0000313" key="4">
    <source>
        <dbReference type="EMBL" id="OCX72605.1"/>
    </source>
</evidence>
<dbReference type="SUPFAM" id="SSF55729">
    <property type="entry name" value="Acyl-CoA N-acyltransferases (Nat)"/>
    <property type="match status" value="1"/>
</dbReference>
<dbReference type="Proteomes" id="UP000095008">
    <property type="component" value="Unassembled WGS sequence"/>
</dbReference>
<name>A0A1C2J9X7_ACITH</name>
<accession>A0A1C2J9X7</accession>
<dbReference type="Pfam" id="PF13673">
    <property type="entry name" value="Acetyltransf_10"/>
    <property type="match status" value="1"/>
</dbReference>
<evidence type="ECO:0000259" key="3">
    <source>
        <dbReference type="PROSITE" id="PS51186"/>
    </source>
</evidence>
<keyword evidence="2" id="KW-0012">Acyltransferase</keyword>
<evidence type="ECO:0000256" key="1">
    <source>
        <dbReference type="ARBA" id="ARBA00022679"/>
    </source>
</evidence>
<dbReference type="CDD" id="cd04301">
    <property type="entry name" value="NAT_SF"/>
    <property type="match status" value="1"/>
</dbReference>
<dbReference type="InterPro" id="IPR050832">
    <property type="entry name" value="Bact_Acetyltransf"/>
</dbReference>
<keyword evidence="5" id="KW-1185">Reference proteome</keyword>
<gene>
    <name evidence="4" type="ORF">A6M23_09515</name>
</gene>
<comment type="caution">
    <text evidence="4">The sequence shown here is derived from an EMBL/GenBank/DDBJ whole genome shotgun (WGS) entry which is preliminary data.</text>
</comment>
<protein>
    <recommendedName>
        <fullName evidence="3">N-acetyltransferase domain-containing protein</fullName>
    </recommendedName>
</protein>
<dbReference type="InterPro" id="IPR016181">
    <property type="entry name" value="Acyl_CoA_acyltransferase"/>
</dbReference>
<evidence type="ECO:0000313" key="5">
    <source>
        <dbReference type="Proteomes" id="UP000095008"/>
    </source>
</evidence>
<organism evidence="4 5">
    <name type="scientific">Acidithiobacillus thiooxidans</name>
    <name type="common">Thiobacillus thiooxidans</name>
    <dbReference type="NCBI Taxonomy" id="930"/>
    <lineage>
        <taxon>Bacteria</taxon>
        <taxon>Pseudomonadati</taxon>
        <taxon>Pseudomonadota</taxon>
        <taxon>Acidithiobacillia</taxon>
        <taxon>Acidithiobacillales</taxon>
        <taxon>Acidithiobacillaceae</taxon>
        <taxon>Acidithiobacillus</taxon>
    </lineage>
</organism>
<dbReference type="PROSITE" id="PS51186">
    <property type="entry name" value="GNAT"/>
    <property type="match status" value="1"/>
</dbReference>
<reference evidence="4" key="1">
    <citation type="journal article" date="2016" name="Int. J. Mol. Sci.">
        <title>Comparative genomics of the extreme acidophile Acidithiobacillus thiooxidans reveals intraspecific divergence and niche adaptation.</title>
        <authorList>
            <person name="Zhang X."/>
            <person name="Feng X."/>
            <person name="Tao J."/>
            <person name="Ma L."/>
            <person name="Xiao Y."/>
            <person name="Liang Y."/>
            <person name="Liu X."/>
            <person name="Yin H."/>
        </authorList>
    </citation>
    <scope>NUCLEOTIDE SEQUENCE [LARGE SCALE GENOMIC DNA]</scope>
    <source>
        <strain evidence="4">DXS-W</strain>
    </source>
</reference>
<dbReference type="PANTHER" id="PTHR43877">
    <property type="entry name" value="AMINOALKYLPHOSPHONATE N-ACETYLTRANSFERASE-RELATED-RELATED"/>
    <property type="match status" value="1"/>
</dbReference>